<dbReference type="OrthoDB" id="427518at2759"/>
<evidence type="ECO:0000313" key="7">
    <source>
        <dbReference type="Proteomes" id="UP000494206"/>
    </source>
</evidence>
<accession>A0A8S1EPZ7</accession>
<evidence type="ECO:0000259" key="5">
    <source>
        <dbReference type="Pfam" id="PF24883"/>
    </source>
</evidence>
<dbReference type="Pfam" id="PF00023">
    <property type="entry name" value="Ank"/>
    <property type="match status" value="2"/>
</dbReference>
<dbReference type="InterPro" id="IPR027417">
    <property type="entry name" value="P-loop_NTPase"/>
</dbReference>
<dbReference type="PRINTS" id="PR01415">
    <property type="entry name" value="ANKYRIN"/>
</dbReference>
<dbReference type="PANTHER" id="PTHR24173:SF74">
    <property type="entry name" value="ANKYRIN REPEAT DOMAIN-CONTAINING PROTEIN 16"/>
    <property type="match status" value="1"/>
</dbReference>
<feature type="repeat" description="ANK" evidence="3">
    <location>
        <begin position="608"/>
        <end position="640"/>
    </location>
</feature>
<dbReference type="SUPFAM" id="SSF48403">
    <property type="entry name" value="Ankyrin repeat"/>
    <property type="match status" value="2"/>
</dbReference>
<dbReference type="Pfam" id="PF24883">
    <property type="entry name" value="NPHP3_N"/>
    <property type="match status" value="1"/>
</dbReference>
<dbReference type="PROSITE" id="PS50297">
    <property type="entry name" value="ANK_REP_REGION"/>
    <property type="match status" value="8"/>
</dbReference>
<dbReference type="SUPFAM" id="SSF52540">
    <property type="entry name" value="P-loop containing nucleoside triphosphate hydrolases"/>
    <property type="match status" value="1"/>
</dbReference>
<dbReference type="Proteomes" id="UP000494206">
    <property type="component" value="Unassembled WGS sequence"/>
</dbReference>
<proteinExistence type="predicted"/>
<dbReference type="InterPro" id="IPR002110">
    <property type="entry name" value="Ankyrin_rpt"/>
</dbReference>
<comment type="caution">
    <text evidence="6">The sequence shown here is derived from an EMBL/GenBank/DDBJ whole genome shotgun (WGS) entry which is preliminary data.</text>
</comment>
<feature type="repeat" description="ANK" evidence="3">
    <location>
        <begin position="872"/>
        <end position="904"/>
    </location>
</feature>
<feature type="domain" description="Nephrocystin 3-like N-terminal" evidence="5">
    <location>
        <begin position="18"/>
        <end position="154"/>
    </location>
</feature>
<gene>
    <name evidence="6" type="ORF">CBOVIS_LOCUS4191</name>
</gene>
<feature type="repeat" description="ANK" evidence="3">
    <location>
        <begin position="674"/>
        <end position="696"/>
    </location>
</feature>
<feature type="repeat" description="ANK" evidence="3">
    <location>
        <begin position="641"/>
        <end position="673"/>
    </location>
</feature>
<evidence type="ECO:0000313" key="6">
    <source>
        <dbReference type="EMBL" id="CAB3401444.1"/>
    </source>
</evidence>
<organism evidence="6 7">
    <name type="scientific">Caenorhabditis bovis</name>
    <dbReference type="NCBI Taxonomy" id="2654633"/>
    <lineage>
        <taxon>Eukaryota</taxon>
        <taxon>Metazoa</taxon>
        <taxon>Ecdysozoa</taxon>
        <taxon>Nematoda</taxon>
        <taxon>Chromadorea</taxon>
        <taxon>Rhabditida</taxon>
        <taxon>Rhabditina</taxon>
        <taxon>Rhabditomorpha</taxon>
        <taxon>Rhabditoidea</taxon>
        <taxon>Rhabditidae</taxon>
        <taxon>Peloderinae</taxon>
        <taxon>Caenorhabditis</taxon>
    </lineage>
</organism>
<keyword evidence="7" id="KW-1185">Reference proteome</keyword>
<dbReference type="EMBL" id="CADEPM010000003">
    <property type="protein sequence ID" value="CAB3401444.1"/>
    <property type="molecule type" value="Genomic_DNA"/>
</dbReference>
<sequence>MRDQRRVANFERVETLAAFRAWFTGCGQSLGIVGAAQSGKTFLARQLAELPECVAAHFCRCNEPQTSESATFIQSIGEQLSRRFPNLVLPRLSTTTFLAEPRVAIEHYLQMPLDAMPIPSKPVFIVLDNMMNNELLEMLRTILPRWIRLVWTSRKVDYKDVHILRIDLIDLERFIKVRLPHCSFADILKSSQGSWLYVDLLSRAIDFNILFNIPKSITDLLADVVSNLPKSFTDVLKLVKASRNSPTRQQLLAVAQMLVHEEVSILEVELNLIHDVVCDEEPSKFEIPFAWLELIDDLNLARYHSAWAEHFKTKRKKTAQDIIELAYHLAHSDVPSTNAVKTLQSIGASQLLLKCSVIDVLTTKLLTLAGAKYQDHVNDVVFACSTGNIDELKAMIGEARPSSAEICMGLLIASARGNLAMCRFIVDAFPHVAISSCCGEWNALRSAACNGQLGVLELLLSKGVHVDECGNSDRTALRAAAWAGQLAAVQLLLQAGADVDRRDSENRTALMAAAFMDHKPVVQVILQYGADINAVDKSGATAFHLNLSNGSKGPQHQETTQLLLEHGALCTIEDGNGRVVLHLAAYHGDASLPEILKQSTSVDVQDSMGQTPLILAASQGQLESVRLLVESNADVDCIDHNGRTALQWAAINGHTDTVRYLCGVGSDELHKDNDGAISLHYAVAHDNVDLVRILINEQTINAADRYGQHPLIVACGHGNVNVIRELLANGAPRNLAAHDGRTPLTVAALAGHTEIIELLAPGICDWNQLDQDGTPLVHTLIVSKLIYTAEILLKSGASPTAKDAHGRTCAHVVASTNDLNAAAMLRTLGASFEVTDAAGRTPLMTAVWAKHYQIVFYLLETCGVEPNRVDHQGASALSIAAQIGDRDLVTLLLKFGADATIRDSMARTPIDVARLSGHESIAALLKAANGSSDSSGIGSSVPNSPLDGGGKSRCRRATQSLRARILNT</sequence>
<protein>
    <recommendedName>
        <fullName evidence="5">Nephrocystin 3-like N-terminal domain-containing protein</fullName>
    </recommendedName>
</protein>
<feature type="repeat" description="ANK" evidence="3">
    <location>
        <begin position="706"/>
        <end position="738"/>
    </location>
</feature>
<dbReference type="Pfam" id="PF12796">
    <property type="entry name" value="Ank_2"/>
    <property type="match status" value="4"/>
</dbReference>
<evidence type="ECO:0000256" key="2">
    <source>
        <dbReference type="ARBA" id="ARBA00023043"/>
    </source>
</evidence>
<keyword evidence="2 3" id="KW-0040">ANK repeat</keyword>
<name>A0A8S1EPZ7_9PELO</name>
<dbReference type="InterPro" id="IPR036770">
    <property type="entry name" value="Ankyrin_rpt-contain_sf"/>
</dbReference>
<dbReference type="PANTHER" id="PTHR24173">
    <property type="entry name" value="ANKYRIN REPEAT CONTAINING"/>
    <property type="match status" value="1"/>
</dbReference>
<keyword evidence="1" id="KW-0677">Repeat</keyword>
<feature type="region of interest" description="Disordered" evidence="4">
    <location>
        <begin position="929"/>
        <end position="953"/>
    </location>
</feature>
<dbReference type="Gene3D" id="3.40.50.300">
    <property type="entry name" value="P-loop containing nucleotide triphosphate hydrolases"/>
    <property type="match status" value="1"/>
</dbReference>
<evidence type="ECO:0000256" key="1">
    <source>
        <dbReference type="ARBA" id="ARBA00022737"/>
    </source>
</evidence>
<evidence type="ECO:0000256" key="4">
    <source>
        <dbReference type="SAM" id="MobiDB-lite"/>
    </source>
</evidence>
<reference evidence="6 7" key="1">
    <citation type="submission" date="2020-04" db="EMBL/GenBank/DDBJ databases">
        <authorList>
            <person name="Laetsch R D."/>
            <person name="Stevens L."/>
            <person name="Kumar S."/>
            <person name="Blaxter L. M."/>
        </authorList>
    </citation>
    <scope>NUCLEOTIDE SEQUENCE [LARGE SCALE GENOMIC DNA]</scope>
</reference>
<feature type="compositionally biased region" description="Low complexity" evidence="4">
    <location>
        <begin position="930"/>
        <end position="940"/>
    </location>
</feature>
<dbReference type="AlphaFoldDB" id="A0A8S1EPZ7"/>
<feature type="repeat" description="ANK" evidence="3">
    <location>
        <begin position="739"/>
        <end position="771"/>
    </location>
</feature>
<dbReference type="SMART" id="SM00248">
    <property type="entry name" value="ANK"/>
    <property type="match status" value="16"/>
</dbReference>
<dbReference type="Gene3D" id="1.25.40.20">
    <property type="entry name" value="Ankyrin repeat-containing domain"/>
    <property type="match status" value="3"/>
</dbReference>
<feature type="repeat" description="ANK" evidence="3">
    <location>
        <begin position="505"/>
        <end position="537"/>
    </location>
</feature>
<dbReference type="PROSITE" id="PS50088">
    <property type="entry name" value="ANK_REPEAT"/>
    <property type="match status" value="8"/>
</dbReference>
<dbReference type="InterPro" id="IPR056884">
    <property type="entry name" value="NPHP3-like_N"/>
</dbReference>
<evidence type="ECO:0000256" key="3">
    <source>
        <dbReference type="PROSITE-ProRule" id="PRU00023"/>
    </source>
</evidence>
<feature type="repeat" description="ANK" evidence="3">
    <location>
        <begin position="472"/>
        <end position="504"/>
    </location>
</feature>